<dbReference type="InterPro" id="IPR012340">
    <property type="entry name" value="NA-bd_OB-fold"/>
</dbReference>
<dbReference type="RefSeq" id="WP_014822057.1">
    <property type="nucleotide sequence ID" value="NC_018028.1"/>
</dbReference>
<dbReference type="InterPro" id="IPR011129">
    <property type="entry name" value="CSD"/>
</dbReference>
<dbReference type="eggNOG" id="COG1278">
    <property type="taxonomic scope" value="Bacteria"/>
</dbReference>
<organism evidence="2 3">
    <name type="scientific">Stutzerimonas stutzeri CCUG 29243</name>
    <dbReference type="NCBI Taxonomy" id="1196835"/>
    <lineage>
        <taxon>Bacteria</taxon>
        <taxon>Pseudomonadati</taxon>
        <taxon>Pseudomonadota</taxon>
        <taxon>Gammaproteobacteria</taxon>
        <taxon>Pseudomonadales</taxon>
        <taxon>Pseudomonadaceae</taxon>
        <taxon>Stutzerimonas</taxon>
    </lineage>
</organism>
<dbReference type="HOGENOM" id="CLU_117621_6_1_6"/>
<gene>
    <name evidence="2" type="ORF">A458_20485</name>
</gene>
<dbReference type="NCBIfam" id="NF038236">
    <property type="entry name" value="retron_eff_Se72"/>
    <property type="match status" value="1"/>
</dbReference>
<dbReference type="AlphaFoldDB" id="I4CZ05"/>
<dbReference type="Gene3D" id="2.40.50.140">
    <property type="entry name" value="Nucleic acid-binding proteins"/>
    <property type="match status" value="1"/>
</dbReference>
<dbReference type="KEGG" id="psc:A458_20485"/>
<dbReference type="InterPro" id="IPR002059">
    <property type="entry name" value="CSP_DNA-bd"/>
</dbReference>
<name>I4CZ05_STUST</name>
<dbReference type="EMBL" id="CP003677">
    <property type="protein sequence ID" value="AFM35312.1"/>
    <property type="molecule type" value="Genomic_DNA"/>
</dbReference>
<feature type="domain" description="CSD" evidence="1">
    <location>
        <begin position="16"/>
        <end position="79"/>
    </location>
</feature>
<dbReference type="PRINTS" id="PR00050">
    <property type="entry name" value="COLDSHOCK"/>
</dbReference>
<dbReference type="SMART" id="SM00357">
    <property type="entry name" value="CSP"/>
    <property type="match status" value="1"/>
</dbReference>
<proteinExistence type="predicted"/>
<dbReference type="PROSITE" id="PS51857">
    <property type="entry name" value="CSD_2"/>
    <property type="match status" value="1"/>
</dbReference>
<dbReference type="Pfam" id="PF00313">
    <property type="entry name" value="CSD"/>
    <property type="match status" value="1"/>
</dbReference>
<evidence type="ECO:0000313" key="2">
    <source>
        <dbReference type="EMBL" id="AFM35312.1"/>
    </source>
</evidence>
<reference evidence="2 3" key="1">
    <citation type="journal article" date="2012" name="J. Bacteriol.">
        <title>Complete Genome Sequence of the Naphthalene-Degrading Bacterium Pseudomonas stutzeri AN10 (CCUG 29243).</title>
        <authorList>
            <person name="Brunet-Galmes I."/>
            <person name="Busquets A."/>
            <person name="Pena A."/>
            <person name="Gomila M."/>
            <person name="Nogales B."/>
            <person name="Garcia-Valdes E."/>
            <person name="Lalucat J."/>
            <person name="Bennasar A."/>
            <person name="Bosch R."/>
        </authorList>
    </citation>
    <scope>NUCLEOTIDE SEQUENCE [LARGE SCALE GENOMIC DNA]</scope>
    <source>
        <strain evidence="2 3">CCUG 29243</strain>
    </source>
</reference>
<accession>I4CZ05</accession>
<evidence type="ECO:0000313" key="3">
    <source>
        <dbReference type="Proteomes" id="UP000006063"/>
    </source>
</evidence>
<dbReference type="GO" id="GO:0005829">
    <property type="term" value="C:cytosol"/>
    <property type="evidence" value="ECO:0007669"/>
    <property type="project" value="UniProtKB-ARBA"/>
</dbReference>
<dbReference type="GO" id="GO:0003676">
    <property type="term" value="F:nucleic acid binding"/>
    <property type="evidence" value="ECO:0007669"/>
    <property type="project" value="InterPro"/>
</dbReference>
<sequence>MSLLNSFGKTNSDEIRERGTVNAFNSFKGWGFIRREKGKDVYFYYSDIDNEGLDLLIGDVVEFFVKEEAKGPRAYSISRIASKS</sequence>
<protein>
    <submittedName>
        <fullName evidence="2">Cold shock domain family protein</fullName>
    </submittedName>
</protein>
<dbReference type="SUPFAM" id="SSF50249">
    <property type="entry name" value="Nucleic acid-binding proteins"/>
    <property type="match status" value="1"/>
</dbReference>
<evidence type="ECO:0000259" key="1">
    <source>
        <dbReference type="PROSITE" id="PS51857"/>
    </source>
</evidence>
<dbReference type="Proteomes" id="UP000006063">
    <property type="component" value="Chromosome"/>
</dbReference>